<feature type="compositionally biased region" description="Polar residues" evidence="1">
    <location>
        <begin position="52"/>
        <end position="65"/>
    </location>
</feature>
<reference evidence="3" key="1">
    <citation type="submission" date="2022-07" db="EMBL/GenBank/DDBJ databases">
        <title>Fungi with potential for degradation of polypropylene.</title>
        <authorList>
            <person name="Gostincar C."/>
        </authorList>
    </citation>
    <scope>NUCLEOTIDE SEQUENCE</scope>
    <source>
        <strain evidence="3">EXF-13287</strain>
    </source>
</reference>
<organism evidence="3 4">
    <name type="scientific">Coniochaeta hoffmannii</name>
    <dbReference type="NCBI Taxonomy" id="91930"/>
    <lineage>
        <taxon>Eukaryota</taxon>
        <taxon>Fungi</taxon>
        <taxon>Dikarya</taxon>
        <taxon>Ascomycota</taxon>
        <taxon>Pezizomycotina</taxon>
        <taxon>Sordariomycetes</taxon>
        <taxon>Sordariomycetidae</taxon>
        <taxon>Coniochaetales</taxon>
        <taxon>Coniochaetaceae</taxon>
        <taxon>Coniochaeta</taxon>
    </lineage>
</organism>
<proteinExistence type="predicted"/>
<evidence type="ECO:0000256" key="1">
    <source>
        <dbReference type="SAM" id="MobiDB-lite"/>
    </source>
</evidence>
<feature type="transmembrane region" description="Helical" evidence="2">
    <location>
        <begin position="434"/>
        <end position="455"/>
    </location>
</feature>
<evidence type="ECO:0000256" key="2">
    <source>
        <dbReference type="SAM" id="Phobius"/>
    </source>
</evidence>
<dbReference type="AlphaFoldDB" id="A0AA38REN3"/>
<feature type="transmembrane region" description="Helical" evidence="2">
    <location>
        <begin position="353"/>
        <end position="371"/>
    </location>
</feature>
<dbReference type="Proteomes" id="UP001174691">
    <property type="component" value="Unassembled WGS sequence"/>
</dbReference>
<accession>A0AA38REN3</accession>
<keyword evidence="2" id="KW-0812">Transmembrane</keyword>
<evidence type="ECO:0008006" key="5">
    <source>
        <dbReference type="Google" id="ProtNLM"/>
    </source>
</evidence>
<dbReference type="EMBL" id="JANBVN010000101">
    <property type="protein sequence ID" value="KAJ9144332.1"/>
    <property type="molecule type" value="Genomic_DNA"/>
</dbReference>
<sequence>MHRNVSFGGETIVEQPVMSAPKARKDSRDVVTTDSSNISGSPAKIFEHTRGTRNGDSLGRESTATTPASWQEIEDWLAASVASASQPRRPGFETSSVKILFLNEKRCVKAWKEEVCDITQLHPYLKVTDWTTAHYMTTYCRFPLPVDVEEPSDPGAYDWDFRYSVSHPFDWDMLWAYFPQTRTSVGIMRTWFETYDADFQDMENMVETFPGPTLAHPMMLGLFALQILTNDTMANVREKGNRLFETQKMTGFHTYTHLRSTDVGADDEEDEGEDLATVTREILGAASNMTGWDNAALELAGFARFVVAENARYQDSYFASVNDSDRTLKRLYRYVDEQSLKLLSDLNGAKADAAAWLSTATFLLQGVLNLVSQRDARVNISLAASSNKIALDTKRDSTSMMAIAVVTMFFLPGTFTSSFFALPFFDQFQGVRNFWLYWVTTVPLTVAVLVTYRLWVWYKKPPGKRISDKEKA</sequence>
<feature type="region of interest" description="Disordered" evidence="1">
    <location>
        <begin position="1"/>
        <end position="65"/>
    </location>
</feature>
<keyword evidence="2" id="KW-0472">Membrane</keyword>
<evidence type="ECO:0000313" key="4">
    <source>
        <dbReference type="Proteomes" id="UP001174691"/>
    </source>
</evidence>
<keyword evidence="2" id="KW-1133">Transmembrane helix</keyword>
<evidence type="ECO:0000313" key="3">
    <source>
        <dbReference type="EMBL" id="KAJ9144332.1"/>
    </source>
</evidence>
<comment type="caution">
    <text evidence="3">The sequence shown here is derived from an EMBL/GenBank/DDBJ whole genome shotgun (WGS) entry which is preliminary data.</text>
</comment>
<feature type="transmembrane region" description="Helical" evidence="2">
    <location>
        <begin position="401"/>
        <end position="422"/>
    </location>
</feature>
<dbReference type="Gene3D" id="1.20.58.340">
    <property type="entry name" value="Magnesium transport protein CorA, transmembrane region"/>
    <property type="match status" value="1"/>
</dbReference>
<keyword evidence="4" id="KW-1185">Reference proteome</keyword>
<protein>
    <recommendedName>
        <fullName evidence="5">Cora-domain-containing protein</fullName>
    </recommendedName>
</protein>
<gene>
    <name evidence="3" type="ORF">NKR19_g6534</name>
</gene>
<name>A0AA38REN3_9PEZI</name>